<keyword evidence="2" id="KW-1185">Reference proteome</keyword>
<sequence length="201" mass="22781">MNDRFLPDLVQALWKHEPSLQPEGTWQQDLNHRINSVNPELLGGGDPEKLPFGLGVKSGLYLWNENLHDSHELSQRIENATGSYWHGIMHRMEGDYSNAKYWFRRAGTHPIHSQVQDRVKGLVAGREESLSSSTHLTGLLALSGRGEWDPCRFTDLVEAVQSSADQPVIRLLRAIQRLEIVLLLEYSYQQCCGGSLLEYTS</sequence>
<dbReference type="RefSeq" id="WP_379288526.1">
    <property type="nucleotide sequence ID" value="NZ_JBHTIU010000039.1"/>
</dbReference>
<dbReference type="EMBL" id="JBHTIU010000039">
    <property type="protein sequence ID" value="MFD0870038.1"/>
    <property type="molecule type" value="Genomic_DNA"/>
</dbReference>
<protein>
    <submittedName>
        <fullName evidence="1">Uncharacterized protein</fullName>
    </submittedName>
</protein>
<dbReference type="Proteomes" id="UP001597120">
    <property type="component" value="Unassembled WGS sequence"/>
</dbReference>
<gene>
    <name evidence="1" type="ORF">ACFQ03_12830</name>
</gene>
<reference evidence="2" key="1">
    <citation type="journal article" date="2019" name="Int. J. Syst. Evol. Microbiol.">
        <title>The Global Catalogue of Microorganisms (GCM) 10K type strain sequencing project: providing services to taxonomists for standard genome sequencing and annotation.</title>
        <authorList>
            <consortium name="The Broad Institute Genomics Platform"/>
            <consortium name="The Broad Institute Genome Sequencing Center for Infectious Disease"/>
            <person name="Wu L."/>
            <person name="Ma J."/>
        </authorList>
    </citation>
    <scope>NUCLEOTIDE SEQUENCE [LARGE SCALE GENOMIC DNA]</scope>
    <source>
        <strain evidence="2">CCUG 57263</strain>
    </source>
</reference>
<comment type="caution">
    <text evidence="1">The sequence shown here is derived from an EMBL/GenBank/DDBJ whole genome shotgun (WGS) entry which is preliminary data.</text>
</comment>
<accession>A0ABW3D980</accession>
<proteinExistence type="predicted"/>
<name>A0ABW3D980_9BACL</name>
<evidence type="ECO:0000313" key="1">
    <source>
        <dbReference type="EMBL" id="MFD0870038.1"/>
    </source>
</evidence>
<evidence type="ECO:0000313" key="2">
    <source>
        <dbReference type="Proteomes" id="UP001597120"/>
    </source>
</evidence>
<organism evidence="1 2">
    <name type="scientific">Paenibacillus residui</name>
    <dbReference type="NCBI Taxonomy" id="629724"/>
    <lineage>
        <taxon>Bacteria</taxon>
        <taxon>Bacillati</taxon>
        <taxon>Bacillota</taxon>
        <taxon>Bacilli</taxon>
        <taxon>Bacillales</taxon>
        <taxon>Paenibacillaceae</taxon>
        <taxon>Paenibacillus</taxon>
    </lineage>
</organism>